<dbReference type="HOGENOM" id="CLU_1492907_0_0_2"/>
<keyword evidence="3" id="KW-1185">Reference proteome</keyword>
<gene>
    <name evidence="2" type="ordered locus">Mcup_1896</name>
</gene>
<dbReference type="AlphaFoldDB" id="F4G1B1"/>
<evidence type="ECO:0008006" key="4">
    <source>
        <dbReference type="Google" id="ProtNLM"/>
    </source>
</evidence>
<dbReference type="PATRIC" id="fig|1006006.8.peg.1900"/>
<evidence type="ECO:0000313" key="2">
    <source>
        <dbReference type="EMBL" id="AEB95998.1"/>
    </source>
</evidence>
<keyword evidence="1" id="KW-1133">Transmembrane helix</keyword>
<name>F4G1B1_METCR</name>
<dbReference type="EMBL" id="CP002656">
    <property type="protein sequence ID" value="AEB95998.1"/>
    <property type="molecule type" value="Genomic_DNA"/>
</dbReference>
<keyword evidence="1" id="KW-0472">Membrane</keyword>
<dbReference type="GeneID" id="10494084"/>
<dbReference type="OrthoDB" id="34561at2157"/>
<dbReference type="eggNOG" id="arCOG05945">
    <property type="taxonomic scope" value="Archaea"/>
</dbReference>
<evidence type="ECO:0000313" key="3">
    <source>
        <dbReference type="Proteomes" id="UP000007812"/>
    </source>
</evidence>
<evidence type="ECO:0000256" key="1">
    <source>
        <dbReference type="SAM" id="Phobius"/>
    </source>
</evidence>
<feature type="transmembrane region" description="Helical" evidence="1">
    <location>
        <begin position="100"/>
        <end position="120"/>
    </location>
</feature>
<sequence>MKWKVWYAIIFGISIIVSSYISPLWSVAFSLSVLYRKRLFIVAETVSLLLSFFIVSAFRDVSIYVYIMRAFTFINVFLAFSEHLDRVSIISLLGEKGIPLVITLSYVPFFYELSTNVFFYRRSRRRRFNIEELARPILVEMIRVAENLYKAYTLKLYGNFKRKIEINPSIQDLVAIGIGVVALCLSLTIPIYPVK</sequence>
<protein>
    <recommendedName>
        <fullName evidence="4">Cobalt transport protein</fullName>
    </recommendedName>
</protein>
<dbReference type="Proteomes" id="UP000007812">
    <property type="component" value="Chromosome"/>
</dbReference>
<reference evidence="2 3" key="1">
    <citation type="journal article" date="2011" name="J. Bacteriol.">
        <title>Complete genome sequence of Metallosphaera cuprina, a metal sulfide-oxidizing archaeon from a hot spring.</title>
        <authorList>
            <person name="Liu L.J."/>
            <person name="You X.Y."/>
            <person name="Zheng H."/>
            <person name="Wang S."/>
            <person name="Jiang C.Y."/>
            <person name="Liu S.J."/>
        </authorList>
    </citation>
    <scope>NUCLEOTIDE SEQUENCE [LARGE SCALE GENOMIC DNA]</scope>
    <source>
        <strain evidence="2 3">Ar-4</strain>
    </source>
</reference>
<organism evidence="2 3">
    <name type="scientific">Metallosphaera cuprina (strain Ar-4)</name>
    <dbReference type="NCBI Taxonomy" id="1006006"/>
    <lineage>
        <taxon>Archaea</taxon>
        <taxon>Thermoproteota</taxon>
        <taxon>Thermoprotei</taxon>
        <taxon>Sulfolobales</taxon>
        <taxon>Sulfolobaceae</taxon>
        <taxon>Metallosphaera</taxon>
    </lineage>
</organism>
<feature type="transmembrane region" description="Helical" evidence="1">
    <location>
        <begin position="173"/>
        <end position="192"/>
    </location>
</feature>
<feature type="transmembrane region" description="Helical" evidence="1">
    <location>
        <begin position="39"/>
        <end position="58"/>
    </location>
</feature>
<dbReference type="RefSeq" id="WP_013738496.1">
    <property type="nucleotide sequence ID" value="NC_015435.1"/>
</dbReference>
<keyword evidence="1" id="KW-0812">Transmembrane</keyword>
<dbReference type="STRING" id="1006006.Mcup_1896"/>
<proteinExistence type="predicted"/>
<feature type="transmembrane region" description="Helical" evidence="1">
    <location>
        <begin position="63"/>
        <end position="80"/>
    </location>
</feature>
<dbReference type="KEGG" id="mcn:Mcup_1896"/>
<feature type="transmembrane region" description="Helical" evidence="1">
    <location>
        <begin position="5"/>
        <end position="27"/>
    </location>
</feature>
<accession>F4G1B1</accession>